<dbReference type="GO" id="GO:0016020">
    <property type="term" value="C:membrane"/>
    <property type="evidence" value="ECO:0007669"/>
    <property type="project" value="UniProtKB-SubCell"/>
</dbReference>
<evidence type="ECO:0000256" key="2">
    <source>
        <dbReference type="ARBA" id="ARBA00022448"/>
    </source>
</evidence>
<dbReference type="Proteomes" id="UP000775872">
    <property type="component" value="Unassembled WGS sequence"/>
</dbReference>
<dbReference type="PIRSF" id="PIRSF006060">
    <property type="entry name" value="AA_transporter"/>
    <property type="match status" value="1"/>
</dbReference>
<reference evidence="8" key="1">
    <citation type="submission" date="2021-10" db="EMBL/GenBank/DDBJ databases">
        <authorList>
            <person name="Piombo E."/>
        </authorList>
    </citation>
    <scope>NUCLEOTIDE SEQUENCE</scope>
</reference>
<feature type="transmembrane region" description="Helical" evidence="6">
    <location>
        <begin position="161"/>
        <end position="180"/>
    </location>
</feature>
<feature type="transmembrane region" description="Helical" evidence="6">
    <location>
        <begin position="83"/>
        <end position="101"/>
    </location>
</feature>
<name>A0A9N9ZFI3_9HYPO</name>
<dbReference type="Pfam" id="PF00324">
    <property type="entry name" value="AA_permease"/>
    <property type="match status" value="1"/>
</dbReference>
<organism evidence="8 9">
    <name type="scientific">Clonostachys solani</name>
    <dbReference type="NCBI Taxonomy" id="160281"/>
    <lineage>
        <taxon>Eukaryota</taxon>
        <taxon>Fungi</taxon>
        <taxon>Dikarya</taxon>
        <taxon>Ascomycota</taxon>
        <taxon>Pezizomycotina</taxon>
        <taxon>Sordariomycetes</taxon>
        <taxon>Hypocreomycetidae</taxon>
        <taxon>Hypocreales</taxon>
        <taxon>Bionectriaceae</taxon>
        <taxon>Clonostachys</taxon>
    </lineage>
</organism>
<dbReference type="PANTHER" id="PTHR43341:SF18">
    <property type="entry name" value="AMINO ACID PERMEASE_ SLC12A DOMAIN-CONTAINING PROTEIN"/>
    <property type="match status" value="1"/>
</dbReference>
<dbReference type="Gene3D" id="1.20.1740.10">
    <property type="entry name" value="Amino acid/polyamine transporter I"/>
    <property type="match status" value="1"/>
</dbReference>
<evidence type="ECO:0000313" key="8">
    <source>
        <dbReference type="EMBL" id="CAH0054582.1"/>
    </source>
</evidence>
<feature type="domain" description="Amino acid permease/ SLC12A" evidence="7">
    <location>
        <begin position="52"/>
        <end position="507"/>
    </location>
</feature>
<gene>
    <name evidence="8" type="ORF">CSOL1703_00016647</name>
</gene>
<sequence>MAAGTDLDKIEAGRTVLRNDDQPHDILKGDMDNVPENFSEIQEMKQGLHTRHVSMIALCGAIGTGLFLASGRTLAKSGPLGALLAYLIVGIAGCCVTLDVGEMGALVPLSGGIVRYSEIFVEPALSFANGWNLVLKGLIVIPAEITATAVLMKFWLDISSAAWITLFGGLTIITSSLLVRVYGELEFVFGLLKILLILVIDIMAIVITSGGGPDGQVIGFKYWGSPGPFVQYLGVQGSLGQFLGFWSACSTVIFAYSGIETISLTAAETRNPRVAIPRAAKRVFWRVLIFYVITIFMVGMIVPSDNPQLLGKKTTASSPFVIAATLAGIGGIPHFINAIVITSAWSSGNSMMLHYTRYLYGMAKKGHAPRLFTRLNRFRVPWINTLFFGSFIGLAYMSTSAGAATIFTWLQDLASVAITINWIVILITYLRFYYGCKAQGINRHEELPYASPFQPYFSWAALTFFSLLLLTGGFSTFMTDNWDTHTFVSSYVNIPIIIIIYTGYKVLGSSKIIPLAEIPIRPFIQVYRSEPLIEEKPKTGFQKLNILWS</sequence>
<comment type="subcellular location">
    <subcellularLocation>
        <location evidence="1">Membrane</location>
        <topology evidence="1">Multi-pass membrane protein</topology>
    </subcellularLocation>
</comment>
<dbReference type="FunFam" id="1.20.1740.10:FF:000001">
    <property type="entry name" value="Amino acid permease"/>
    <property type="match status" value="1"/>
</dbReference>
<keyword evidence="2" id="KW-0813">Transport</keyword>
<evidence type="ECO:0000259" key="7">
    <source>
        <dbReference type="Pfam" id="PF00324"/>
    </source>
</evidence>
<feature type="transmembrane region" description="Helical" evidence="6">
    <location>
        <begin position="413"/>
        <end position="434"/>
    </location>
</feature>
<feature type="transmembrane region" description="Helical" evidence="6">
    <location>
        <begin position="243"/>
        <end position="262"/>
    </location>
</feature>
<evidence type="ECO:0000256" key="5">
    <source>
        <dbReference type="ARBA" id="ARBA00023136"/>
    </source>
</evidence>
<feature type="transmembrane region" description="Helical" evidence="6">
    <location>
        <begin position="382"/>
        <end position="407"/>
    </location>
</feature>
<evidence type="ECO:0000256" key="1">
    <source>
        <dbReference type="ARBA" id="ARBA00004141"/>
    </source>
</evidence>
<feature type="transmembrane region" description="Helical" evidence="6">
    <location>
        <begin position="283"/>
        <end position="302"/>
    </location>
</feature>
<feature type="transmembrane region" description="Helical" evidence="6">
    <location>
        <begin position="133"/>
        <end position="155"/>
    </location>
</feature>
<proteinExistence type="predicted"/>
<feature type="transmembrane region" description="Helical" evidence="6">
    <location>
        <begin position="187"/>
        <end position="207"/>
    </location>
</feature>
<protein>
    <recommendedName>
        <fullName evidence="7">Amino acid permease/ SLC12A domain-containing protein</fullName>
    </recommendedName>
</protein>
<accession>A0A9N9ZFI3</accession>
<keyword evidence="9" id="KW-1185">Reference proteome</keyword>
<dbReference type="OrthoDB" id="3900342at2759"/>
<feature type="transmembrane region" description="Helical" evidence="6">
    <location>
        <begin position="53"/>
        <end position="71"/>
    </location>
</feature>
<dbReference type="GO" id="GO:0015171">
    <property type="term" value="F:amino acid transmembrane transporter activity"/>
    <property type="evidence" value="ECO:0007669"/>
    <property type="project" value="TreeGrafter"/>
</dbReference>
<dbReference type="PANTHER" id="PTHR43341">
    <property type="entry name" value="AMINO ACID PERMEASE"/>
    <property type="match status" value="1"/>
</dbReference>
<dbReference type="EMBL" id="CABFOC020000050">
    <property type="protein sequence ID" value="CAH0054582.1"/>
    <property type="molecule type" value="Genomic_DNA"/>
</dbReference>
<dbReference type="AlphaFoldDB" id="A0A9N9ZFI3"/>
<evidence type="ECO:0000256" key="3">
    <source>
        <dbReference type="ARBA" id="ARBA00022692"/>
    </source>
</evidence>
<feature type="transmembrane region" description="Helical" evidence="6">
    <location>
        <begin position="322"/>
        <end position="345"/>
    </location>
</feature>
<comment type="caution">
    <text evidence="8">The sequence shown here is derived from an EMBL/GenBank/DDBJ whole genome shotgun (WGS) entry which is preliminary data.</text>
</comment>
<dbReference type="InterPro" id="IPR004841">
    <property type="entry name" value="AA-permease/SLC12A_dom"/>
</dbReference>
<dbReference type="InterPro" id="IPR050524">
    <property type="entry name" value="APC_YAT"/>
</dbReference>
<evidence type="ECO:0000256" key="6">
    <source>
        <dbReference type="SAM" id="Phobius"/>
    </source>
</evidence>
<feature type="transmembrane region" description="Helical" evidence="6">
    <location>
        <begin position="484"/>
        <end position="504"/>
    </location>
</feature>
<keyword evidence="4 6" id="KW-1133">Transmembrane helix</keyword>
<feature type="transmembrane region" description="Helical" evidence="6">
    <location>
        <begin position="455"/>
        <end position="478"/>
    </location>
</feature>
<evidence type="ECO:0000256" key="4">
    <source>
        <dbReference type="ARBA" id="ARBA00022989"/>
    </source>
</evidence>
<evidence type="ECO:0000313" key="9">
    <source>
        <dbReference type="Proteomes" id="UP000775872"/>
    </source>
</evidence>
<keyword evidence="3 6" id="KW-0812">Transmembrane</keyword>
<keyword evidence="5 6" id="KW-0472">Membrane</keyword>